<proteinExistence type="predicted"/>
<feature type="region of interest" description="Disordered" evidence="1">
    <location>
        <begin position="76"/>
        <end position="99"/>
    </location>
</feature>
<dbReference type="RefSeq" id="XP_009798052.1">
    <property type="nucleotide sequence ID" value="XM_009799750.1"/>
</dbReference>
<dbReference type="KEGG" id="nsy:104244339"/>
<keyword evidence="2" id="KW-1185">Reference proteome</keyword>
<reference evidence="3" key="2">
    <citation type="submission" date="2025-08" db="UniProtKB">
        <authorList>
            <consortium name="RefSeq"/>
        </authorList>
    </citation>
    <scope>IDENTIFICATION</scope>
    <source>
        <tissue evidence="3">Leaf</tissue>
    </source>
</reference>
<organism evidence="2 3">
    <name type="scientific">Nicotiana sylvestris</name>
    <name type="common">Wood tobacco</name>
    <name type="synonym">South American tobacco</name>
    <dbReference type="NCBI Taxonomy" id="4096"/>
    <lineage>
        <taxon>Eukaryota</taxon>
        <taxon>Viridiplantae</taxon>
        <taxon>Streptophyta</taxon>
        <taxon>Embryophyta</taxon>
        <taxon>Tracheophyta</taxon>
        <taxon>Spermatophyta</taxon>
        <taxon>Magnoliopsida</taxon>
        <taxon>eudicotyledons</taxon>
        <taxon>Gunneridae</taxon>
        <taxon>Pentapetalae</taxon>
        <taxon>asterids</taxon>
        <taxon>lamiids</taxon>
        <taxon>Solanales</taxon>
        <taxon>Solanaceae</taxon>
        <taxon>Nicotianoideae</taxon>
        <taxon>Nicotianeae</taxon>
        <taxon>Nicotiana</taxon>
    </lineage>
</organism>
<sequence>MAHPSDLPPLHPPAPPDPSNGDWTTNLPEPILSNQPPSNNASTATLDQTNTISSIGNEDAGINTYTNNQNKQYLLPNPTYSAPSQLKISSNFDRPQHRKEQISDKTIVDHQKPPHITGTQPISPPNTQTLVPSKMEMVILTNTFNRGNRQHDPPSNKRNDQVVSKPSFAATVQAQLSASSGAPLVNIEYGTHLDVGCCYCCVRWFLDLKVYIHPCCSCPLFKVLLIVVVASEPYTNCWIFQDSSGLKAYAKGTSVLEG</sequence>
<feature type="compositionally biased region" description="Polar residues" evidence="1">
    <location>
        <begin position="21"/>
        <end position="45"/>
    </location>
</feature>
<feature type="region of interest" description="Disordered" evidence="1">
    <location>
        <begin position="1"/>
        <end position="45"/>
    </location>
</feature>
<evidence type="ECO:0000313" key="2">
    <source>
        <dbReference type="Proteomes" id="UP000189701"/>
    </source>
</evidence>
<gene>
    <name evidence="3" type="primary">LOC104244339</name>
</gene>
<name>A0A1U7Y1M6_NICSY</name>
<evidence type="ECO:0000313" key="3">
    <source>
        <dbReference type="RefSeq" id="XP_009798052.1"/>
    </source>
</evidence>
<dbReference type="GeneID" id="104244339"/>
<reference evidence="2" key="1">
    <citation type="journal article" date="2013" name="Genome Biol.">
        <title>Reference genomes and transcriptomes of Nicotiana sylvestris and Nicotiana tomentosiformis.</title>
        <authorList>
            <person name="Sierro N."/>
            <person name="Battey J.N."/>
            <person name="Ouadi S."/>
            <person name="Bovet L."/>
            <person name="Goepfert S."/>
            <person name="Bakaher N."/>
            <person name="Peitsch M.C."/>
            <person name="Ivanov N.V."/>
        </authorList>
    </citation>
    <scope>NUCLEOTIDE SEQUENCE [LARGE SCALE GENOMIC DNA]</scope>
</reference>
<accession>A0A1U7Y1M6</accession>
<dbReference type="Proteomes" id="UP000189701">
    <property type="component" value="Unplaced"/>
</dbReference>
<feature type="compositionally biased region" description="Pro residues" evidence="1">
    <location>
        <begin position="1"/>
        <end position="18"/>
    </location>
</feature>
<protein>
    <submittedName>
        <fullName evidence="3">Uncharacterized protein LOC104244339</fullName>
    </submittedName>
</protein>
<feature type="compositionally biased region" description="Polar residues" evidence="1">
    <location>
        <begin position="76"/>
        <end position="93"/>
    </location>
</feature>
<dbReference type="AlphaFoldDB" id="A0A1U7Y1M6"/>
<evidence type="ECO:0000256" key="1">
    <source>
        <dbReference type="SAM" id="MobiDB-lite"/>
    </source>
</evidence>